<dbReference type="RefSeq" id="XP_009545094.1">
    <property type="nucleotide sequence ID" value="XM_009546799.1"/>
</dbReference>
<dbReference type="eggNOG" id="ENOG502S2X0">
    <property type="taxonomic scope" value="Eukaryota"/>
</dbReference>
<evidence type="ECO:0000313" key="7">
    <source>
        <dbReference type="EMBL" id="ETW82769.1"/>
    </source>
</evidence>
<dbReference type="GO" id="GO:0010333">
    <property type="term" value="F:terpene synthase activity"/>
    <property type="evidence" value="ECO:0007669"/>
    <property type="project" value="InterPro"/>
</dbReference>
<sequence>MSFIKSDSFVLPDFISYCRYPVRTNPRGREVAAASESWLLAGAHLTTKKRRAFLGLQAGSLAGMCYPDADEEHLRVCADYMNYLFKLDDWSDEFDAKDIDSMRDCVMSALRDPFGFETDKAVGKLAKCFFGRFVQDGGPNCTQRFIDTMVLFFRAVTQQALDREHDDIPDLESYIALRRDTSGCKPCFALIEYAAGIDLPDMVMNHPYIGILEDATNDLVTWTNDIFSYNVEQARGDTHNMIVVIMNQQGLTLQEAIDSVGDLCKDTIDAFEFVRRSLPSWGPDLDRQVQLYIDGLQNWIIGSLHWSFETKRYFGDQGQEIKNQLVVKLLPKKNIEVSVSPAPAVFSSKH</sequence>
<evidence type="ECO:0000256" key="3">
    <source>
        <dbReference type="ARBA" id="ARBA00022723"/>
    </source>
</evidence>
<dbReference type="InParanoid" id="W4KAK5"/>
<dbReference type="AlphaFoldDB" id="W4KAK5"/>
<keyword evidence="5 6" id="KW-0456">Lyase</keyword>
<accession>W4KAK5</accession>
<dbReference type="GO" id="GO:0008299">
    <property type="term" value="P:isoprenoid biosynthetic process"/>
    <property type="evidence" value="ECO:0007669"/>
    <property type="project" value="UniProtKB-ARBA"/>
</dbReference>
<evidence type="ECO:0000256" key="5">
    <source>
        <dbReference type="ARBA" id="ARBA00023239"/>
    </source>
</evidence>
<organism evidence="7 8">
    <name type="scientific">Heterobasidion irregulare (strain TC 32-1)</name>
    <dbReference type="NCBI Taxonomy" id="747525"/>
    <lineage>
        <taxon>Eukaryota</taxon>
        <taxon>Fungi</taxon>
        <taxon>Dikarya</taxon>
        <taxon>Basidiomycota</taxon>
        <taxon>Agaricomycotina</taxon>
        <taxon>Agaricomycetes</taxon>
        <taxon>Russulales</taxon>
        <taxon>Bondarzewiaceae</taxon>
        <taxon>Heterobasidion</taxon>
        <taxon>Heterobasidion annosum species complex</taxon>
    </lineage>
</organism>
<keyword evidence="4 6" id="KW-0460">Magnesium</keyword>
<dbReference type="PANTHER" id="PTHR35201">
    <property type="entry name" value="TERPENE SYNTHASE"/>
    <property type="match status" value="1"/>
</dbReference>
<dbReference type="STRING" id="747525.W4KAK5"/>
<dbReference type="SFLD" id="SFLDG01020">
    <property type="entry name" value="Terpene_Cyclase_Like_2"/>
    <property type="match status" value="1"/>
</dbReference>
<comment type="similarity">
    <text evidence="2 6">Belongs to the terpene synthase family.</text>
</comment>
<reference evidence="7 8" key="1">
    <citation type="journal article" date="2012" name="New Phytol.">
        <title>Insight into trade-off between wood decay and parasitism from the genome of a fungal forest pathogen.</title>
        <authorList>
            <person name="Olson A."/>
            <person name="Aerts A."/>
            <person name="Asiegbu F."/>
            <person name="Belbahri L."/>
            <person name="Bouzid O."/>
            <person name="Broberg A."/>
            <person name="Canback B."/>
            <person name="Coutinho P.M."/>
            <person name="Cullen D."/>
            <person name="Dalman K."/>
            <person name="Deflorio G."/>
            <person name="van Diepen L.T."/>
            <person name="Dunand C."/>
            <person name="Duplessis S."/>
            <person name="Durling M."/>
            <person name="Gonthier P."/>
            <person name="Grimwood J."/>
            <person name="Fossdal C.G."/>
            <person name="Hansson D."/>
            <person name="Henrissat B."/>
            <person name="Hietala A."/>
            <person name="Himmelstrand K."/>
            <person name="Hoffmeister D."/>
            <person name="Hogberg N."/>
            <person name="James T.Y."/>
            <person name="Karlsson M."/>
            <person name="Kohler A."/>
            <person name="Kues U."/>
            <person name="Lee Y.H."/>
            <person name="Lin Y.C."/>
            <person name="Lind M."/>
            <person name="Lindquist E."/>
            <person name="Lombard V."/>
            <person name="Lucas S."/>
            <person name="Lunden K."/>
            <person name="Morin E."/>
            <person name="Murat C."/>
            <person name="Park J."/>
            <person name="Raffaello T."/>
            <person name="Rouze P."/>
            <person name="Salamov A."/>
            <person name="Schmutz J."/>
            <person name="Solheim H."/>
            <person name="Stahlberg J."/>
            <person name="Velez H."/>
            <person name="de Vries R.P."/>
            <person name="Wiebenga A."/>
            <person name="Woodward S."/>
            <person name="Yakovlev I."/>
            <person name="Garbelotto M."/>
            <person name="Martin F."/>
            <person name="Grigoriev I.V."/>
            <person name="Stenlid J."/>
        </authorList>
    </citation>
    <scope>NUCLEOTIDE SEQUENCE [LARGE SCALE GENOMIC DNA]</scope>
    <source>
        <strain evidence="7 8">TC 32-1</strain>
    </source>
</reference>
<dbReference type="OrthoDB" id="2861623at2759"/>
<dbReference type="PANTHER" id="PTHR35201:SF4">
    <property type="entry name" value="BETA-PINACENE SYNTHASE-RELATED"/>
    <property type="match status" value="1"/>
</dbReference>
<dbReference type="Gene3D" id="1.10.600.10">
    <property type="entry name" value="Farnesyl Diphosphate Synthase"/>
    <property type="match status" value="1"/>
</dbReference>
<comment type="cofactor">
    <cofactor evidence="1 6">
        <name>Mg(2+)</name>
        <dbReference type="ChEBI" id="CHEBI:18420"/>
    </cofactor>
</comment>
<evidence type="ECO:0000313" key="8">
    <source>
        <dbReference type="Proteomes" id="UP000030671"/>
    </source>
</evidence>
<dbReference type="SUPFAM" id="SSF48576">
    <property type="entry name" value="Terpenoid synthases"/>
    <property type="match status" value="1"/>
</dbReference>
<dbReference type="EMBL" id="KI925457">
    <property type="protein sequence ID" value="ETW82769.1"/>
    <property type="molecule type" value="Genomic_DNA"/>
</dbReference>
<dbReference type="EC" id="4.2.3.-" evidence="6"/>
<dbReference type="GeneID" id="20672137"/>
<name>W4KAK5_HETIT</name>
<evidence type="ECO:0000256" key="1">
    <source>
        <dbReference type="ARBA" id="ARBA00001946"/>
    </source>
</evidence>
<gene>
    <name evidence="7" type="ORF">HETIRDRAFT_382802</name>
</gene>
<evidence type="ECO:0000256" key="4">
    <source>
        <dbReference type="ARBA" id="ARBA00022842"/>
    </source>
</evidence>
<protein>
    <recommendedName>
        <fullName evidence="6">Terpene synthase</fullName>
        <ecNumber evidence="6">4.2.3.-</ecNumber>
    </recommendedName>
</protein>
<dbReference type="SFLD" id="SFLDS00005">
    <property type="entry name" value="Isoprenoid_Synthase_Type_I"/>
    <property type="match status" value="1"/>
</dbReference>
<dbReference type="InterPro" id="IPR034686">
    <property type="entry name" value="Terpene_cyclase-like_2"/>
</dbReference>
<dbReference type="InterPro" id="IPR008949">
    <property type="entry name" value="Isoprenoid_synthase_dom_sf"/>
</dbReference>
<keyword evidence="3 6" id="KW-0479">Metal-binding</keyword>
<dbReference type="KEGG" id="hir:HETIRDRAFT_382802"/>
<dbReference type="GO" id="GO:0046872">
    <property type="term" value="F:metal ion binding"/>
    <property type="evidence" value="ECO:0007669"/>
    <property type="project" value="UniProtKB-KW"/>
</dbReference>
<evidence type="ECO:0000256" key="2">
    <source>
        <dbReference type="ARBA" id="ARBA00006333"/>
    </source>
</evidence>
<dbReference type="Proteomes" id="UP000030671">
    <property type="component" value="Unassembled WGS sequence"/>
</dbReference>
<proteinExistence type="inferred from homology"/>
<dbReference type="HOGENOM" id="CLU_042538_2_1_1"/>
<evidence type="ECO:0000256" key="6">
    <source>
        <dbReference type="RuleBase" id="RU366034"/>
    </source>
</evidence>
<dbReference type="SMR" id="W4KAK5"/>
<keyword evidence="8" id="KW-1185">Reference proteome</keyword>
<dbReference type="Pfam" id="PF19086">
    <property type="entry name" value="Terpene_syn_C_2"/>
    <property type="match status" value="1"/>
</dbReference>